<dbReference type="Proteomes" id="UP000541444">
    <property type="component" value="Unassembled WGS sequence"/>
</dbReference>
<dbReference type="PROSITE" id="PS00687">
    <property type="entry name" value="ALDEHYDE_DEHYDR_GLU"/>
    <property type="match status" value="1"/>
</dbReference>
<evidence type="ECO:0000313" key="7">
    <source>
        <dbReference type="Proteomes" id="UP000541444"/>
    </source>
</evidence>
<dbReference type="InterPro" id="IPR016162">
    <property type="entry name" value="Ald_DH_N"/>
</dbReference>
<dbReference type="InterPro" id="IPR029510">
    <property type="entry name" value="Ald_DH_CS_GLU"/>
</dbReference>
<dbReference type="Pfam" id="PF00171">
    <property type="entry name" value="Aldedh"/>
    <property type="match status" value="1"/>
</dbReference>
<dbReference type="Gene3D" id="3.40.605.10">
    <property type="entry name" value="Aldehyde Dehydrogenase, Chain A, domain 1"/>
    <property type="match status" value="1"/>
</dbReference>
<reference evidence="6 7" key="1">
    <citation type="journal article" date="2020" name="IScience">
        <title>Genome Sequencing of the Endangered Kingdonia uniflora (Circaeasteraceae, Ranunculales) Reveals Potential Mechanisms of Evolutionary Specialization.</title>
        <authorList>
            <person name="Sun Y."/>
            <person name="Deng T."/>
            <person name="Zhang A."/>
            <person name="Moore M.J."/>
            <person name="Landis J.B."/>
            <person name="Lin N."/>
            <person name="Zhang H."/>
            <person name="Zhang X."/>
            <person name="Huang J."/>
            <person name="Zhang X."/>
            <person name="Sun H."/>
            <person name="Wang H."/>
        </authorList>
    </citation>
    <scope>NUCLEOTIDE SEQUENCE [LARGE SCALE GENOMIC DNA]</scope>
    <source>
        <strain evidence="6">TB1705</strain>
        <tissue evidence="6">Leaf</tissue>
    </source>
</reference>
<dbReference type="SUPFAM" id="SSF53720">
    <property type="entry name" value="ALDH-like"/>
    <property type="match status" value="1"/>
</dbReference>
<dbReference type="AlphaFoldDB" id="A0A7J7NZ85"/>
<dbReference type="InterPro" id="IPR016161">
    <property type="entry name" value="Ald_DH/histidinol_DH"/>
</dbReference>
<dbReference type="EMBL" id="JACGCM010000440">
    <property type="protein sequence ID" value="KAF6172292.1"/>
    <property type="molecule type" value="Genomic_DNA"/>
</dbReference>
<evidence type="ECO:0000256" key="1">
    <source>
        <dbReference type="ARBA" id="ARBA00009986"/>
    </source>
</evidence>
<sequence length="237" mass="26183">MVTSLRSFERAATPTVNVDRSRIFIPLLREEAVSHFLNLHEHIVASGRALVIPGYHESEEAEYDVIVDIIFKQGSPVFGQRGVFFDELLIGTKIKYPRIFLRFTFCVLEVTSESTTTNSGLHGDSNHIASKASMLAFTGSTLTGKAILELATRNNLKPITLEIGGKSPFIVCEDVDVDEAAELVHNAMFFNQVQYCTGSSAFVHESVYDEFEAKSKAHAIKHVVGNPFKQGVGQFPC</sequence>
<evidence type="ECO:0000256" key="4">
    <source>
        <dbReference type="RuleBase" id="RU003345"/>
    </source>
</evidence>
<accession>A0A7J7NZ85</accession>
<dbReference type="Gene3D" id="3.40.309.10">
    <property type="entry name" value="Aldehyde Dehydrogenase, Chain A, domain 2"/>
    <property type="match status" value="1"/>
</dbReference>
<feature type="domain" description="Aldehyde dehydrogenase" evidence="5">
    <location>
        <begin position="131"/>
        <end position="232"/>
    </location>
</feature>
<dbReference type="InterPro" id="IPR015590">
    <property type="entry name" value="Aldehyde_DH_dom"/>
</dbReference>
<evidence type="ECO:0000256" key="3">
    <source>
        <dbReference type="PROSITE-ProRule" id="PRU10007"/>
    </source>
</evidence>
<dbReference type="PANTHER" id="PTHR11699">
    <property type="entry name" value="ALDEHYDE DEHYDROGENASE-RELATED"/>
    <property type="match status" value="1"/>
</dbReference>
<gene>
    <name evidence="6" type="ORF">GIB67_024914</name>
</gene>
<feature type="active site" evidence="3">
    <location>
        <position position="162"/>
    </location>
</feature>
<evidence type="ECO:0000256" key="2">
    <source>
        <dbReference type="ARBA" id="ARBA00023002"/>
    </source>
</evidence>
<evidence type="ECO:0000259" key="5">
    <source>
        <dbReference type="Pfam" id="PF00171"/>
    </source>
</evidence>
<dbReference type="InterPro" id="IPR016163">
    <property type="entry name" value="Ald_DH_C"/>
</dbReference>
<keyword evidence="7" id="KW-1185">Reference proteome</keyword>
<protein>
    <recommendedName>
        <fullName evidence="5">Aldehyde dehydrogenase domain-containing protein</fullName>
    </recommendedName>
</protein>
<dbReference type="OrthoDB" id="1696830at2759"/>
<dbReference type="GO" id="GO:0016620">
    <property type="term" value="F:oxidoreductase activity, acting on the aldehyde or oxo group of donors, NAD or NADP as acceptor"/>
    <property type="evidence" value="ECO:0007669"/>
    <property type="project" value="InterPro"/>
</dbReference>
<organism evidence="6 7">
    <name type="scientific">Kingdonia uniflora</name>
    <dbReference type="NCBI Taxonomy" id="39325"/>
    <lineage>
        <taxon>Eukaryota</taxon>
        <taxon>Viridiplantae</taxon>
        <taxon>Streptophyta</taxon>
        <taxon>Embryophyta</taxon>
        <taxon>Tracheophyta</taxon>
        <taxon>Spermatophyta</taxon>
        <taxon>Magnoliopsida</taxon>
        <taxon>Ranunculales</taxon>
        <taxon>Circaeasteraceae</taxon>
        <taxon>Kingdonia</taxon>
    </lineage>
</organism>
<proteinExistence type="inferred from homology"/>
<comment type="caution">
    <text evidence="6">The sequence shown here is derived from an EMBL/GenBank/DDBJ whole genome shotgun (WGS) entry which is preliminary data.</text>
</comment>
<comment type="similarity">
    <text evidence="1 4">Belongs to the aldehyde dehydrogenase family.</text>
</comment>
<name>A0A7J7NZ85_9MAGN</name>
<keyword evidence="2 4" id="KW-0560">Oxidoreductase</keyword>
<evidence type="ECO:0000313" key="6">
    <source>
        <dbReference type="EMBL" id="KAF6172292.1"/>
    </source>
</evidence>